<sequence>MTLLYSYAIRTTGVYLEKERLHYIPAIIEFLVFSIFCVIVSFNPDFHEILLAIKFMELYSISATIYILIMCVLIIKINKLHRIQLPHFYKDIKYKSLLWLTIFCFICIVFNFITTIRFFFLPESNIMFVLYQSFSLLSLYYITIASLVQINIINMTTPDKKTISKEGDEKEELEHIFQTIDAHLKTHKSYLNPSINLKNFSKEIHIPERLISKAINTVEHKNFNNYVNYYRIEEFKTLIGLEKYQKYSIAAIAHEVGFNSRASFYKNFKEMVGISPSDYVSSLKNPNKETVNMS</sequence>
<keyword evidence="4" id="KW-0812">Transmembrane</keyword>
<evidence type="ECO:0000256" key="1">
    <source>
        <dbReference type="ARBA" id="ARBA00023015"/>
    </source>
</evidence>
<proteinExistence type="predicted"/>
<dbReference type="InterPro" id="IPR018060">
    <property type="entry name" value="HTH_AraC"/>
</dbReference>
<dbReference type="Gene3D" id="1.10.10.60">
    <property type="entry name" value="Homeodomain-like"/>
    <property type="match status" value="1"/>
</dbReference>
<dbReference type="InterPro" id="IPR020449">
    <property type="entry name" value="Tscrpt_reg_AraC-type_HTH"/>
</dbReference>
<dbReference type="Proteomes" id="UP001597459">
    <property type="component" value="Unassembled WGS sequence"/>
</dbReference>
<dbReference type="PANTHER" id="PTHR43280">
    <property type="entry name" value="ARAC-FAMILY TRANSCRIPTIONAL REGULATOR"/>
    <property type="match status" value="1"/>
</dbReference>
<dbReference type="RefSeq" id="WP_378298085.1">
    <property type="nucleotide sequence ID" value="NZ_JBHULX010000013.1"/>
</dbReference>
<feature type="transmembrane region" description="Helical" evidence="4">
    <location>
        <begin position="96"/>
        <end position="120"/>
    </location>
</feature>
<evidence type="ECO:0000256" key="3">
    <source>
        <dbReference type="ARBA" id="ARBA00023163"/>
    </source>
</evidence>
<feature type="transmembrane region" description="Helical" evidence="4">
    <location>
        <begin position="126"/>
        <end position="148"/>
    </location>
</feature>
<evidence type="ECO:0000313" key="7">
    <source>
        <dbReference type="Proteomes" id="UP001597459"/>
    </source>
</evidence>
<dbReference type="SMART" id="SM00342">
    <property type="entry name" value="HTH_ARAC"/>
    <property type="match status" value="1"/>
</dbReference>
<accession>A0ABW5N608</accession>
<evidence type="ECO:0000313" key="6">
    <source>
        <dbReference type="EMBL" id="MFD2590987.1"/>
    </source>
</evidence>
<keyword evidence="4" id="KW-1133">Transmembrane helix</keyword>
<keyword evidence="4" id="KW-0472">Membrane</keyword>
<name>A0ABW5N608_9FLAO</name>
<keyword evidence="7" id="KW-1185">Reference proteome</keyword>
<evidence type="ECO:0000256" key="2">
    <source>
        <dbReference type="ARBA" id="ARBA00023125"/>
    </source>
</evidence>
<feature type="transmembrane region" description="Helical" evidence="4">
    <location>
        <begin position="21"/>
        <end position="43"/>
    </location>
</feature>
<keyword evidence="2" id="KW-0238">DNA-binding</keyword>
<keyword evidence="3" id="KW-0804">Transcription</keyword>
<evidence type="ECO:0000259" key="5">
    <source>
        <dbReference type="PROSITE" id="PS01124"/>
    </source>
</evidence>
<comment type="caution">
    <text evidence="6">The sequence shown here is derived from an EMBL/GenBank/DDBJ whole genome shotgun (WGS) entry which is preliminary data.</text>
</comment>
<dbReference type="SUPFAM" id="SSF46689">
    <property type="entry name" value="Homeodomain-like"/>
    <property type="match status" value="1"/>
</dbReference>
<dbReference type="PROSITE" id="PS01124">
    <property type="entry name" value="HTH_ARAC_FAMILY_2"/>
    <property type="match status" value="1"/>
</dbReference>
<evidence type="ECO:0000256" key="4">
    <source>
        <dbReference type="SAM" id="Phobius"/>
    </source>
</evidence>
<organism evidence="6 7">
    <name type="scientific">Aquimarina hainanensis</name>
    <dbReference type="NCBI Taxonomy" id="1578017"/>
    <lineage>
        <taxon>Bacteria</taxon>
        <taxon>Pseudomonadati</taxon>
        <taxon>Bacteroidota</taxon>
        <taxon>Flavobacteriia</taxon>
        <taxon>Flavobacteriales</taxon>
        <taxon>Flavobacteriaceae</taxon>
        <taxon>Aquimarina</taxon>
    </lineage>
</organism>
<dbReference type="PANTHER" id="PTHR43280:SF29">
    <property type="entry name" value="ARAC-FAMILY TRANSCRIPTIONAL REGULATOR"/>
    <property type="match status" value="1"/>
</dbReference>
<protein>
    <submittedName>
        <fullName evidence="6">Helix-turn-helix domain-containing protein</fullName>
    </submittedName>
</protein>
<feature type="transmembrane region" description="Helical" evidence="4">
    <location>
        <begin position="49"/>
        <end position="75"/>
    </location>
</feature>
<feature type="domain" description="HTH araC/xylS-type" evidence="5">
    <location>
        <begin position="174"/>
        <end position="282"/>
    </location>
</feature>
<dbReference type="InterPro" id="IPR009057">
    <property type="entry name" value="Homeodomain-like_sf"/>
</dbReference>
<dbReference type="PRINTS" id="PR00032">
    <property type="entry name" value="HTHARAC"/>
</dbReference>
<keyword evidence="1" id="KW-0805">Transcription regulation</keyword>
<gene>
    <name evidence="6" type="ORF">ACFSTE_09105</name>
</gene>
<dbReference type="Pfam" id="PF12833">
    <property type="entry name" value="HTH_18"/>
    <property type="match status" value="1"/>
</dbReference>
<dbReference type="EMBL" id="JBHULX010000013">
    <property type="protein sequence ID" value="MFD2590987.1"/>
    <property type="molecule type" value="Genomic_DNA"/>
</dbReference>
<reference evidence="7" key="1">
    <citation type="journal article" date="2019" name="Int. J. Syst. Evol. Microbiol.">
        <title>The Global Catalogue of Microorganisms (GCM) 10K type strain sequencing project: providing services to taxonomists for standard genome sequencing and annotation.</title>
        <authorList>
            <consortium name="The Broad Institute Genomics Platform"/>
            <consortium name="The Broad Institute Genome Sequencing Center for Infectious Disease"/>
            <person name="Wu L."/>
            <person name="Ma J."/>
        </authorList>
    </citation>
    <scope>NUCLEOTIDE SEQUENCE [LARGE SCALE GENOMIC DNA]</scope>
    <source>
        <strain evidence="7">KCTC 42423</strain>
    </source>
</reference>